<keyword evidence="8" id="KW-1185">Reference proteome</keyword>
<keyword evidence="4 6" id="KW-0378">Hydrolase</keyword>
<evidence type="ECO:0000313" key="7">
    <source>
        <dbReference type="EMBL" id="RPA88086.1"/>
    </source>
</evidence>
<feature type="chain" id="PRO_5017855786" description="Carboxypeptidase" evidence="6">
    <location>
        <begin position="26"/>
        <end position="519"/>
    </location>
</feature>
<dbReference type="Proteomes" id="UP000275078">
    <property type="component" value="Unassembled WGS sequence"/>
</dbReference>
<dbReference type="InterPro" id="IPR033124">
    <property type="entry name" value="Ser_caboxypep_his_AS"/>
</dbReference>
<dbReference type="SUPFAM" id="SSF53474">
    <property type="entry name" value="alpha/beta-Hydrolases"/>
    <property type="match status" value="1"/>
</dbReference>
<dbReference type="InterPro" id="IPR029058">
    <property type="entry name" value="AB_hydrolase_fold"/>
</dbReference>
<evidence type="ECO:0000256" key="1">
    <source>
        <dbReference type="ARBA" id="ARBA00009431"/>
    </source>
</evidence>
<name>A0A3N4IQM4_ASCIM</name>
<dbReference type="PROSITE" id="PS00131">
    <property type="entry name" value="CARBOXYPEPT_SER_SER"/>
    <property type="match status" value="1"/>
</dbReference>
<dbReference type="EMBL" id="ML119645">
    <property type="protein sequence ID" value="RPA88086.1"/>
    <property type="molecule type" value="Genomic_DNA"/>
</dbReference>
<dbReference type="PRINTS" id="PR00724">
    <property type="entry name" value="CRBOXYPTASEC"/>
</dbReference>
<dbReference type="EC" id="3.4.16.-" evidence="6"/>
<gene>
    <name evidence="7" type="ORF">BJ508DRAFT_320191</name>
</gene>
<evidence type="ECO:0000256" key="4">
    <source>
        <dbReference type="ARBA" id="ARBA00022801"/>
    </source>
</evidence>
<dbReference type="PANTHER" id="PTHR11802:SF479">
    <property type="entry name" value="CARBOXYPEPTIDASE"/>
    <property type="match status" value="1"/>
</dbReference>
<comment type="similarity">
    <text evidence="1 6">Belongs to the peptidase S10 family.</text>
</comment>
<sequence length="519" mass="58917">MKFFSGLSGSALLASLLFLGSEAQAAERYQSPIDLAERIRGWNIPRASAPHVMRRAPQQTTKKPHVAPKYLNDKTKQFYVNGSSIPEVDWDAGESYAGLIPISKKKDEDKKLFYWYWPTAPENPNDDELVIWFNGGPGCSSLEGFLQENGPIFWQWGTFAPVPNQYSWHYLTNMVWVEQPVGTGFSTGKPTATSSEEAAEQFLGFLENFIDTFDLHNKKIYVTGESYAGFYVPYVVDAMYRRDNKTYFDARGLMIYNPVLTDEFVHVDVSVVPFVEKYEGLFGFSPKQMDQFRKQADECGYTEYLKNALSFPLQGKLPGNPGAGKKQDCKLWMRILNAAIEKNPCFNVYMIPTYCPLMSDPLGYPGTEPYLHPKAGIYFQRPDVQQILHTEPTVWETCSGGILQDDTSTPSTWEVLPRIIPKNERTIISHGVLDYRLLTNGTILAIQNMTWNGQQGFQKKPTERFIVPYDKKGDLGIAHTERGLTYVEVNLAGHMVPQFQPSAAYFQLEFLLGRKKKLI</sequence>
<evidence type="ECO:0000256" key="3">
    <source>
        <dbReference type="ARBA" id="ARBA00022670"/>
    </source>
</evidence>
<dbReference type="InterPro" id="IPR018202">
    <property type="entry name" value="Ser_caboxypep_ser_AS"/>
</dbReference>
<dbReference type="Gene3D" id="3.40.50.1820">
    <property type="entry name" value="alpha/beta hydrolase"/>
    <property type="match status" value="1"/>
</dbReference>
<accession>A0A3N4IQM4</accession>
<feature type="signal peptide" evidence="6">
    <location>
        <begin position="1"/>
        <end position="25"/>
    </location>
</feature>
<keyword evidence="6" id="KW-0732">Signal</keyword>
<dbReference type="STRING" id="1160509.A0A3N4IQM4"/>
<evidence type="ECO:0000313" key="8">
    <source>
        <dbReference type="Proteomes" id="UP000275078"/>
    </source>
</evidence>
<keyword evidence="2 6" id="KW-0121">Carboxypeptidase</keyword>
<evidence type="ECO:0000256" key="6">
    <source>
        <dbReference type="RuleBase" id="RU361156"/>
    </source>
</evidence>
<dbReference type="PANTHER" id="PTHR11802">
    <property type="entry name" value="SERINE PROTEASE FAMILY S10 SERINE CARBOXYPEPTIDASE"/>
    <property type="match status" value="1"/>
</dbReference>
<dbReference type="GO" id="GO:0006508">
    <property type="term" value="P:proteolysis"/>
    <property type="evidence" value="ECO:0007669"/>
    <property type="project" value="UniProtKB-KW"/>
</dbReference>
<dbReference type="GO" id="GO:0004185">
    <property type="term" value="F:serine-type carboxypeptidase activity"/>
    <property type="evidence" value="ECO:0007669"/>
    <property type="project" value="UniProtKB-UniRule"/>
</dbReference>
<organism evidence="7 8">
    <name type="scientific">Ascobolus immersus RN42</name>
    <dbReference type="NCBI Taxonomy" id="1160509"/>
    <lineage>
        <taxon>Eukaryota</taxon>
        <taxon>Fungi</taxon>
        <taxon>Dikarya</taxon>
        <taxon>Ascomycota</taxon>
        <taxon>Pezizomycotina</taxon>
        <taxon>Pezizomycetes</taxon>
        <taxon>Pezizales</taxon>
        <taxon>Ascobolaceae</taxon>
        <taxon>Ascobolus</taxon>
    </lineage>
</organism>
<evidence type="ECO:0000256" key="5">
    <source>
        <dbReference type="ARBA" id="ARBA00023180"/>
    </source>
</evidence>
<reference evidence="7 8" key="1">
    <citation type="journal article" date="2018" name="Nat. Ecol. Evol.">
        <title>Pezizomycetes genomes reveal the molecular basis of ectomycorrhizal truffle lifestyle.</title>
        <authorList>
            <person name="Murat C."/>
            <person name="Payen T."/>
            <person name="Noel B."/>
            <person name="Kuo A."/>
            <person name="Morin E."/>
            <person name="Chen J."/>
            <person name="Kohler A."/>
            <person name="Krizsan K."/>
            <person name="Balestrini R."/>
            <person name="Da Silva C."/>
            <person name="Montanini B."/>
            <person name="Hainaut M."/>
            <person name="Levati E."/>
            <person name="Barry K.W."/>
            <person name="Belfiori B."/>
            <person name="Cichocki N."/>
            <person name="Clum A."/>
            <person name="Dockter R.B."/>
            <person name="Fauchery L."/>
            <person name="Guy J."/>
            <person name="Iotti M."/>
            <person name="Le Tacon F."/>
            <person name="Lindquist E.A."/>
            <person name="Lipzen A."/>
            <person name="Malagnac F."/>
            <person name="Mello A."/>
            <person name="Molinier V."/>
            <person name="Miyauchi S."/>
            <person name="Poulain J."/>
            <person name="Riccioni C."/>
            <person name="Rubini A."/>
            <person name="Sitrit Y."/>
            <person name="Splivallo R."/>
            <person name="Traeger S."/>
            <person name="Wang M."/>
            <person name="Zifcakova L."/>
            <person name="Wipf D."/>
            <person name="Zambonelli A."/>
            <person name="Paolocci F."/>
            <person name="Nowrousian M."/>
            <person name="Ottonello S."/>
            <person name="Baldrian P."/>
            <person name="Spatafora J.W."/>
            <person name="Henrissat B."/>
            <person name="Nagy L.G."/>
            <person name="Aury J.M."/>
            <person name="Wincker P."/>
            <person name="Grigoriev I.V."/>
            <person name="Bonfante P."/>
            <person name="Martin F.M."/>
        </authorList>
    </citation>
    <scope>NUCLEOTIDE SEQUENCE [LARGE SCALE GENOMIC DNA]</scope>
    <source>
        <strain evidence="7 8">RN42</strain>
    </source>
</reference>
<keyword evidence="3 6" id="KW-0645">Protease</keyword>
<evidence type="ECO:0000256" key="2">
    <source>
        <dbReference type="ARBA" id="ARBA00022645"/>
    </source>
</evidence>
<protein>
    <recommendedName>
        <fullName evidence="6">Carboxypeptidase</fullName>
        <ecNumber evidence="6">3.4.16.-</ecNumber>
    </recommendedName>
</protein>
<dbReference type="PROSITE" id="PS00560">
    <property type="entry name" value="CARBOXYPEPT_SER_HIS"/>
    <property type="match status" value="1"/>
</dbReference>
<dbReference type="InterPro" id="IPR001563">
    <property type="entry name" value="Peptidase_S10"/>
</dbReference>
<keyword evidence="5" id="KW-0325">Glycoprotein</keyword>
<proteinExistence type="inferred from homology"/>
<dbReference type="AlphaFoldDB" id="A0A3N4IQM4"/>
<dbReference type="OrthoDB" id="443318at2759"/>
<dbReference type="Pfam" id="PF00450">
    <property type="entry name" value="Peptidase_S10"/>
    <property type="match status" value="1"/>
</dbReference>